<dbReference type="Proteomes" id="UP000710815">
    <property type="component" value="Unassembled WGS sequence"/>
</dbReference>
<dbReference type="RefSeq" id="WP_241513827.1">
    <property type="nucleotide sequence ID" value="NZ_JAFEJT020000027.1"/>
</dbReference>
<proteinExistence type="predicted"/>
<organism evidence="1 2">
    <name type="scientific">Bifidobacterium amazonense</name>
    <dbReference type="NCBI Taxonomy" id="2809027"/>
    <lineage>
        <taxon>Bacteria</taxon>
        <taxon>Bacillati</taxon>
        <taxon>Actinomycetota</taxon>
        <taxon>Actinomycetes</taxon>
        <taxon>Bifidobacteriales</taxon>
        <taxon>Bifidobacteriaceae</taxon>
        <taxon>Bifidobacterium</taxon>
    </lineage>
</organism>
<evidence type="ECO:0000313" key="1">
    <source>
        <dbReference type="EMBL" id="MCH9276126.1"/>
    </source>
</evidence>
<accession>A0ABS9VW33</accession>
<dbReference type="EMBL" id="JAFEJT020000027">
    <property type="protein sequence ID" value="MCH9276126.1"/>
    <property type="molecule type" value="Genomic_DNA"/>
</dbReference>
<reference evidence="1 2" key="2">
    <citation type="journal article" date="2021" name="Syst. Appl. Microbiol.">
        <title>Phylogenetic classification of ten novel species belonging to the genus Bifidobacterium comprising B. phasiani sp. nov., B. pongonis sp. nov., B. saguinibicoloris sp. nov., B. colobi sp. nov., B. simiiventris sp. nov., B. santillanense sp. nov., B. miconis sp. nov., B. amazonense sp. nov., B. pluvialisilvae sp. nov., and B. miconisargentati sp. nov.</title>
        <authorList>
            <person name="Lugli G.A."/>
            <person name="Calvete-Torre I."/>
            <person name="Alessandri G."/>
            <person name="Milani C."/>
            <person name="Turroni F."/>
            <person name="Laiolo P."/>
            <person name="Ossiprandi M.C."/>
            <person name="Margolles A."/>
            <person name="Ruiz L."/>
            <person name="Ventura M."/>
        </authorList>
    </citation>
    <scope>NUCLEOTIDE SEQUENCE [LARGE SCALE GENOMIC DNA]</scope>
    <source>
        <strain evidence="1 2">MA1</strain>
    </source>
</reference>
<sequence>MHTKRTLMTWPLTPEGLTMQPGDLMASLYETINLANADPAWPYLIIPPKPGEIEIDRRKGWIGAECEYVSKKELRKEYRNG</sequence>
<name>A0ABS9VW33_9BIFI</name>
<protein>
    <submittedName>
        <fullName evidence="1">Uncharacterized protein</fullName>
    </submittedName>
</protein>
<reference evidence="1 2" key="1">
    <citation type="journal article" date="2021" name="Environ. Microbiol.">
        <title>Genetic insights into the dark matter of the mammalian gut microbiota through targeted genome reconstruction.</title>
        <authorList>
            <person name="Lugli G.A."/>
            <person name="Alessandri G."/>
            <person name="Milani C."/>
            <person name="Viappiani A."/>
            <person name="Fontana F."/>
            <person name="Tarracchini C."/>
            <person name="Mancabelli L."/>
            <person name="Argentini C."/>
            <person name="Ruiz L."/>
            <person name="Margolles A."/>
            <person name="van Sinderen D."/>
            <person name="Turroni F."/>
            <person name="Ventura M."/>
        </authorList>
    </citation>
    <scope>NUCLEOTIDE SEQUENCE [LARGE SCALE GENOMIC DNA]</scope>
    <source>
        <strain evidence="1 2">MA1</strain>
    </source>
</reference>
<keyword evidence="2" id="KW-1185">Reference proteome</keyword>
<evidence type="ECO:0000313" key="2">
    <source>
        <dbReference type="Proteomes" id="UP000710815"/>
    </source>
</evidence>
<gene>
    <name evidence="1" type="ORF">JS533_007565</name>
</gene>
<comment type="caution">
    <text evidence="1">The sequence shown here is derived from an EMBL/GenBank/DDBJ whole genome shotgun (WGS) entry which is preliminary data.</text>
</comment>